<evidence type="ECO:0000313" key="1">
    <source>
        <dbReference type="EMBL" id="KAF0045837.1"/>
    </source>
</evidence>
<organism evidence="1 2">
    <name type="scientific">Scophthalmus maximus</name>
    <name type="common">Turbot</name>
    <name type="synonym">Psetta maxima</name>
    <dbReference type="NCBI Taxonomy" id="52904"/>
    <lineage>
        <taxon>Eukaryota</taxon>
        <taxon>Metazoa</taxon>
        <taxon>Chordata</taxon>
        <taxon>Craniata</taxon>
        <taxon>Vertebrata</taxon>
        <taxon>Euteleostomi</taxon>
        <taxon>Actinopterygii</taxon>
        <taxon>Neopterygii</taxon>
        <taxon>Teleostei</taxon>
        <taxon>Neoteleostei</taxon>
        <taxon>Acanthomorphata</taxon>
        <taxon>Carangaria</taxon>
        <taxon>Pleuronectiformes</taxon>
        <taxon>Pleuronectoidei</taxon>
        <taxon>Scophthalmidae</taxon>
        <taxon>Scophthalmus</taxon>
    </lineage>
</organism>
<sequence length="115" mass="12712">MQSEPGEAGRRARAVLRCAALRCAALSESCIKVIGWSFEWWNNGMSHLLFPLISPENLVKVGRCDGNGELVSLPAAEIPHCFHSCLARNMAEEQCTKIKCVDYEIKFCDSVIGII</sequence>
<comment type="caution">
    <text evidence="1">The sequence shown here is derived from an EMBL/GenBank/DDBJ whole genome shotgun (WGS) entry which is preliminary data.</text>
</comment>
<gene>
    <name evidence="1" type="ORF">F2P81_002366</name>
</gene>
<name>A0A6A4TGM4_SCOMX</name>
<evidence type="ECO:0000313" key="2">
    <source>
        <dbReference type="Proteomes" id="UP000438429"/>
    </source>
</evidence>
<accession>A0A6A4TGM4</accession>
<dbReference type="AlphaFoldDB" id="A0A6A4TGM4"/>
<reference evidence="1 2" key="1">
    <citation type="submission" date="2019-06" db="EMBL/GenBank/DDBJ databases">
        <title>Draft genomes of female and male turbot (Scophthalmus maximus).</title>
        <authorList>
            <person name="Xu H."/>
            <person name="Xu X.-W."/>
            <person name="Shao C."/>
            <person name="Chen S."/>
        </authorList>
    </citation>
    <scope>NUCLEOTIDE SEQUENCE [LARGE SCALE GENOMIC DNA]</scope>
    <source>
        <strain evidence="1">Ysfricsl-2016a</strain>
        <tissue evidence="1">Blood</tissue>
    </source>
</reference>
<dbReference type="Proteomes" id="UP000438429">
    <property type="component" value="Unassembled WGS sequence"/>
</dbReference>
<proteinExistence type="predicted"/>
<protein>
    <submittedName>
        <fullName evidence="1">Uncharacterized protein</fullName>
    </submittedName>
</protein>
<dbReference type="EMBL" id="VEVO01000002">
    <property type="protein sequence ID" value="KAF0045837.1"/>
    <property type="molecule type" value="Genomic_DNA"/>
</dbReference>